<feature type="region of interest" description="Disordered" evidence="1">
    <location>
        <begin position="32"/>
        <end position="57"/>
    </location>
</feature>
<evidence type="ECO:0000256" key="1">
    <source>
        <dbReference type="SAM" id="MobiDB-lite"/>
    </source>
</evidence>
<name>W7TX71_9STRA</name>
<dbReference type="Proteomes" id="UP000019335">
    <property type="component" value="Chromosome 5"/>
</dbReference>
<gene>
    <name evidence="2" type="ORF">Naga_100036g25</name>
</gene>
<dbReference type="EMBL" id="AZIL01000353">
    <property type="protein sequence ID" value="EWM28103.1"/>
    <property type="molecule type" value="Genomic_DNA"/>
</dbReference>
<evidence type="ECO:0000313" key="3">
    <source>
        <dbReference type="Proteomes" id="UP000019335"/>
    </source>
</evidence>
<comment type="caution">
    <text evidence="2">The sequence shown here is derived from an EMBL/GenBank/DDBJ whole genome shotgun (WGS) entry which is preliminary data.</text>
</comment>
<dbReference type="OrthoDB" id="10487526at2759"/>
<sequence>MNEELVPTASFASRGVAFHISLRISSASPLATRTLPPMASSSLGTSDRPGESSENFDTNTPIVNPCILSSIGLSSSPHFLGACLAWP</sequence>
<keyword evidence="3" id="KW-1185">Reference proteome</keyword>
<organism evidence="2 3">
    <name type="scientific">Nannochloropsis gaditana</name>
    <dbReference type="NCBI Taxonomy" id="72520"/>
    <lineage>
        <taxon>Eukaryota</taxon>
        <taxon>Sar</taxon>
        <taxon>Stramenopiles</taxon>
        <taxon>Ochrophyta</taxon>
        <taxon>Eustigmatophyceae</taxon>
        <taxon>Eustigmatales</taxon>
        <taxon>Monodopsidaceae</taxon>
        <taxon>Nannochloropsis</taxon>
    </lineage>
</organism>
<proteinExistence type="predicted"/>
<reference evidence="2 3" key="1">
    <citation type="journal article" date="2014" name="Mol. Plant">
        <title>Chromosome Scale Genome Assembly and Transcriptome Profiling of Nannochloropsis gaditana in Nitrogen Depletion.</title>
        <authorList>
            <person name="Corteggiani Carpinelli E."/>
            <person name="Telatin A."/>
            <person name="Vitulo N."/>
            <person name="Forcato C."/>
            <person name="D'Angelo M."/>
            <person name="Schiavon R."/>
            <person name="Vezzi A."/>
            <person name="Giacometti G.M."/>
            <person name="Morosinotto T."/>
            <person name="Valle G."/>
        </authorList>
    </citation>
    <scope>NUCLEOTIDE SEQUENCE [LARGE SCALE GENOMIC DNA]</scope>
    <source>
        <strain evidence="2 3">B-31</strain>
    </source>
</reference>
<evidence type="ECO:0000313" key="2">
    <source>
        <dbReference type="EMBL" id="EWM28103.1"/>
    </source>
</evidence>
<protein>
    <submittedName>
        <fullName evidence="2">Uncharacterized protein</fullName>
    </submittedName>
</protein>
<accession>W7TX71</accession>
<dbReference type="AlphaFoldDB" id="W7TX71"/>